<dbReference type="Proteomes" id="UP000289792">
    <property type="component" value="Unassembled WGS sequence"/>
</dbReference>
<evidence type="ECO:0008006" key="3">
    <source>
        <dbReference type="Google" id="ProtNLM"/>
    </source>
</evidence>
<proteinExistence type="predicted"/>
<dbReference type="OrthoDB" id="1406894at2"/>
<reference evidence="1 2" key="1">
    <citation type="submission" date="2019-01" db="EMBL/GenBank/DDBJ databases">
        <title>Genome sequence of the Antarctic species Gelidibacter gilvus ACAM 158(T).</title>
        <authorList>
            <person name="Bowman J.P."/>
        </authorList>
    </citation>
    <scope>NUCLEOTIDE SEQUENCE [LARGE SCALE GENOMIC DNA]</scope>
    <source>
        <strain evidence="1 2">IC158</strain>
    </source>
</reference>
<dbReference type="AlphaFoldDB" id="A0A4Q0XG29"/>
<comment type="caution">
    <text evidence="1">The sequence shown here is derived from an EMBL/GenBank/DDBJ whole genome shotgun (WGS) entry which is preliminary data.</text>
</comment>
<keyword evidence="2" id="KW-1185">Reference proteome</keyword>
<dbReference type="SUPFAM" id="SSF53756">
    <property type="entry name" value="UDP-Glycosyltransferase/glycogen phosphorylase"/>
    <property type="match status" value="1"/>
</dbReference>
<accession>A0A4Q0XG29</accession>
<gene>
    <name evidence="1" type="ORF">ESZ48_13195</name>
</gene>
<evidence type="ECO:0000313" key="1">
    <source>
        <dbReference type="EMBL" id="RXJ46044.1"/>
    </source>
</evidence>
<sequence length="396" mass="45486">MNKILFITTSSLASNPRLVKEFEALKSDYDCHVLCFKHHDWSSELSEAIITRNPDVQFIEIDRKKAVFQTLKSKLAHKAAILYNSKAPQNFKICAFANNDKALQLSDTAQMLSEKTNYSRIVAHNLGAFYAAVKLSEQKGIALQLDIEDYYPGEALYFNEHLEKQNRMHLMAESFAKAQAITYASKGIQLECEKHFKVPDGTKQETIINAFHATDFVEPKENSSERIKAVWFSQHIGPNRGLEQVFDAAKSYEHIEFHLIGNKNKDYLKTFSFDENVIFHDIMQQEALHEFLSRMDIGLALENVKADLNRDICLTNKFLAYAQAGLYIVATDTFGQTQFMNSLDYESGVIISKTLIESLVEIDEKQIAIERKKHRWNKAKLFAWENEQLKLKRLLA</sequence>
<organism evidence="1 2">
    <name type="scientific">Gelidibacter gilvus</name>
    <dbReference type="NCBI Taxonomy" id="59602"/>
    <lineage>
        <taxon>Bacteria</taxon>
        <taxon>Pseudomonadati</taxon>
        <taxon>Bacteroidota</taxon>
        <taxon>Flavobacteriia</taxon>
        <taxon>Flavobacteriales</taxon>
        <taxon>Flavobacteriaceae</taxon>
        <taxon>Gelidibacter</taxon>
    </lineage>
</organism>
<dbReference type="EMBL" id="SDDZ01000008">
    <property type="protein sequence ID" value="RXJ46044.1"/>
    <property type="molecule type" value="Genomic_DNA"/>
</dbReference>
<name>A0A4Q0XG29_9FLAO</name>
<evidence type="ECO:0000313" key="2">
    <source>
        <dbReference type="Proteomes" id="UP000289792"/>
    </source>
</evidence>
<dbReference type="RefSeq" id="WP_129017974.1">
    <property type="nucleotide sequence ID" value="NZ_SDDZ01000008.1"/>
</dbReference>
<dbReference type="Gene3D" id="3.40.50.2000">
    <property type="entry name" value="Glycogen Phosphorylase B"/>
    <property type="match status" value="1"/>
</dbReference>
<protein>
    <recommendedName>
        <fullName evidence="3">Glycosyltransferase</fullName>
    </recommendedName>
</protein>